<dbReference type="GO" id="GO:0004803">
    <property type="term" value="F:transposase activity"/>
    <property type="evidence" value="ECO:0007669"/>
    <property type="project" value="InterPro"/>
</dbReference>
<feature type="region of interest" description="Disordered" evidence="1">
    <location>
        <begin position="205"/>
        <end position="231"/>
    </location>
</feature>
<feature type="domain" description="Tn3 transposase DDE" evidence="2">
    <location>
        <begin position="237"/>
        <end position="374"/>
    </location>
</feature>
<dbReference type="InParanoid" id="A0A1I5XHK2"/>
<evidence type="ECO:0000256" key="1">
    <source>
        <dbReference type="SAM" id="MobiDB-lite"/>
    </source>
</evidence>
<dbReference type="STRING" id="1993.SAMN04489713_1274"/>
<feature type="domain" description="DUF4158" evidence="3">
    <location>
        <begin position="3"/>
        <end position="83"/>
    </location>
</feature>
<sequence>MLDFYGKRQQTVSDHLKQVMKYLGWRTASPGTEELKELEQFLLDRAMEHDSPSLLFHLAAEYLIGARVIRPGVVTLMEMVGTARNAASALISERVDHLLGGQMRGDLDRLLDDDPETGMTRLAWLARPAIEATALSVKTGIEKLKYLRRMDAHELDLSMPPRERRRFLATVGRRSTVQALMRREERRYPILLALVAQSAVDQMDDGHRSVRPGGVGARVAGQGQDRRGAGRAGEEALLVELDGRTGFLKAFTHGGGRKTKQSAELKRNILAVLIAGGTNLGLARMSEACGVPYDVLAWTQEWYVREETLRGANNLIVNHHYTLGLAKKFGGGTLSSSDGQRFPVRGKSNTARETNIHGGKVLSTITHVSDQRSTYGRR</sequence>
<dbReference type="Proteomes" id="UP000183413">
    <property type="component" value="Unassembled WGS sequence"/>
</dbReference>
<evidence type="ECO:0000259" key="3">
    <source>
        <dbReference type="Pfam" id="PF13700"/>
    </source>
</evidence>
<dbReference type="EMBL" id="FOVH01000027">
    <property type="protein sequence ID" value="SFQ31424.1"/>
    <property type="molecule type" value="Genomic_DNA"/>
</dbReference>
<evidence type="ECO:0008006" key="6">
    <source>
        <dbReference type="Google" id="ProtNLM"/>
    </source>
</evidence>
<evidence type="ECO:0000259" key="2">
    <source>
        <dbReference type="Pfam" id="PF01526"/>
    </source>
</evidence>
<dbReference type="Pfam" id="PF01526">
    <property type="entry name" value="DDE_Tnp_Tn3"/>
    <property type="match status" value="1"/>
</dbReference>
<evidence type="ECO:0000313" key="4">
    <source>
        <dbReference type="EMBL" id="SFQ31424.1"/>
    </source>
</evidence>
<dbReference type="AlphaFoldDB" id="A0A1I5XHK2"/>
<dbReference type="InterPro" id="IPR025296">
    <property type="entry name" value="DUF4158"/>
</dbReference>
<organism evidence="4 5">
    <name type="scientific">Actinomadura madurae</name>
    <dbReference type="NCBI Taxonomy" id="1993"/>
    <lineage>
        <taxon>Bacteria</taxon>
        <taxon>Bacillati</taxon>
        <taxon>Actinomycetota</taxon>
        <taxon>Actinomycetes</taxon>
        <taxon>Streptosporangiales</taxon>
        <taxon>Thermomonosporaceae</taxon>
        <taxon>Actinomadura</taxon>
    </lineage>
</organism>
<evidence type="ECO:0000313" key="5">
    <source>
        <dbReference type="Proteomes" id="UP000183413"/>
    </source>
</evidence>
<accession>A0A1I5XHK2</accession>
<gene>
    <name evidence="4" type="ORF">SAMN04489713_1274</name>
</gene>
<dbReference type="InterPro" id="IPR002513">
    <property type="entry name" value="Tn3_Tnp_DDE_dom"/>
</dbReference>
<name>A0A1I5XHK2_9ACTN</name>
<proteinExistence type="predicted"/>
<dbReference type="GO" id="GO:0006313">
    <property type="term" value="P:DNA transposition"/>
    <property type="evidence" value="ECO:0007669"/>
    <property type="project" value="InterPro"/>
</dbReference>
<protein>
    <recommendedName>
        <fullName evidence="6">Tn3 transposase DDE domain-containing protein</fullName>
    </recommendedName>
</protein>
<reference evidence="4 5" key="1">
    <citation type="submission" date="2016-10" db="EMBL/GenBank/DDBJ databases">
        <authorList>
            <person name="de Groot N.N."/>
        </authorList>
    </citation>
    <scope>NUCLEOTIDE SEQUENCE [LARGE SCALE GENOMIC DNA]</scope>
    <source>
        <strain evidence="4 5">DSM 43067</strain>
    </source>
</reference>
<dbReference type="Pfam" id="PF13700">
    <property type="entry name" value="DUF4158"/>
    <property type="match status" value="1"/>
</dbReference>
<keyword evidence="5" id="KW-1185">Reference proteome</keyword>